<dbReference type="Gramene" id="Pp3c21_17730V3.1">
    <property type="protein sequence ID" value="Pp3c21_17730V3.1"/>
    <property type="gene ID" value="Pp3c21_17730"/>
</dbReference>
<dbReference type="EnsemblPlants" id="Pp3c21_17730V3.1">
    <property type="protein sequence ID" value="Pp3c21_17730V3.1"/>
    <property type="gene ID" value="Pp3c21_17730"/>
</dbReference>
<evidence type="ECO:0000313" key="3">
    <source>
        <dbReference type="Proteomes" id="UP000006727"/>
    </source>
</evidence>
<reference evidence="1 3" key="1">
    <citation type="journal article" date="2008" name="Science">
        <title>The Physcomitrella genome reveals evolutionary insights into the conquest of land by plants.</title>
        <authorList>
            <person name="Rensing S."/>
            <person name="Lang D."/>
            <person name="Zimmer A."/>
            <person name="Terry A."/>
            <person name="Salamov A."/>
            <person name="Shapiro H."/>
            <person name="Nishiyama T."/>
            <person name="Perroud P.-F."/>
            <person name="Lindquist E."/>
            <person name="Kamisugi Y."/>
            <person name="Tanahashi T."/>
            <person name="Sakakibara K."/>
            <person name="Fujita T."/>
            <person name="Oishi K."/>
            <person name="Shin-I T."/>
            <person name="Kuroki Y."/>
            <person name="Toyoda A."/>
            <person name="Suzuki Y."/>
            <person name="Hashimoto A."/>
            <person name="Yamaguchi K."/>
            <person name="Sugano A."/>
            <person name="Kohara Y."/>
            <person name="Fujiyama A."/>
            <person name="Anterola A."/>
            <person name="Aoki S."/>
            <person name="Ashton N."/>
            <person name="Barbazuk W.B."/>
            <person name="Barker E."/>
            <person name="Bennetzen J."/>
            <person name="Bezanilla M."/>
            <person name="Blankenship R."/>
            <person name="Cho S.H."/>
            <person name="Dutcher S."/>
            <person name="Estelle M."/>
            <person name="Fawcett J.A."/>
            <person name="Gundlach H."/>
            <person name="Hanada K."/>
            <person name="Heyl A."/>
            <person name="Hicks K.A."/>
            <person name="Hugh J."/>
            <person name="Lohr M."/>
            <person name="Mayer K."/>
            <person name="Melkozernov A."/>
            <person name="Murata T."/>
            <person name="Nelson D."/>
            <person name="Pils B."/>
            <person name="Prigge M."/>
            <person name="Reiss B."/>
            <person name="Renner T."/>
            <person name="Rombauts S."/>
            <person name="Rushton P."/>
            <person name="Sanderfoot A."/>
            <person name="Schween G."/>
            <person name="Shiu S.-H."/>
            <person name="Stueber K."/>
            <person name="Theodoulou F.L."/>
            <person name="Tu H."/>
            <person name="Van de Peer Y."/>
            <person name="Verrier P.J."/>
            <person name="Waters E."/>
            <person name="Wood A."/>
            <person name="Yang L."/>
            <person name="Cove D."/>
            <person name="Cuming A."/>
            <person name="Hasebe M."/>
            <person name="Lucas S."/>
            <person name="Mishler D.B."/>
            <person name="Reski R."/>
            <person name="Grigoriev I."/>
            <person name="Quatrano R.S."/>
            <person name="Boore J.L."/>
        </authorList>
    </citation>
    <scope>NUCLEOTIDE SEQUENCE [LARGE SCALE GENOMIC DNA]</scope>
    <source>
        <strain evidence="2 3">cv. Gransden 2004</strain>
    </source>
</reference>
<sequence>MLISGKWTSLLRVLYEQRFHWDPSAGSLS</sequence>
<proteinExistence type="predicted"/>
<name>A0A2K1ISE9_PHYPA</name>
<organism evidence="1">
    <name type="scientific">Physcomitrium patens</name>
    <name type="common">Spreading-leaved earth moss</name>
    <name type="synonym">Physcomitrella patens</name>
    <dbReference type="NCBI Taxonomy" id="3218"/>
    <lineage>
        <taxon>Eukaryota</taxon>
        <taxon>Viridiplantae</taxon>
        <taxon>Streptophyta</taxon>
        <taxon>Embryophyta</taxon>
        <taxon>Bryophyta</taxon>
        <taxon>Bryophytina</taxon>
        <taxon>Bryopsida</taxon>
        <taxon>Funariidae</taxon>
        <taxon>Funariales</taxon>
        <taxon>Funariaceae</taxon>
        <taxon>Physcomitrium</taxon>
    </lineage>
</organism>
<dbReference type="Proteomes" id="UP000006727">
    <property type="component" value="Chromosome 21"/>
</dbReference>
<reference evidence="2" key="3">
    <citation type="submission" date="2020-12" db="UniProtKB">
        <authorList>
            <consortium name="EnsemblPlants"/>
        </authorList>
    </citation>
    <scope>IDENTIFICATION</scope>
</reference>
<dbReference type="AlphaFoldDB" id="A0A2K1ISE9"/>
<evidence type="ECO:0000313" key="2">
    <source>
        <dbReference type="EnsemblPlants" id="Pp3c21_17730V3.1"/>
    </source>
</evidence>
<reference evidence="1 3" key="2">
    <citation type="journal article" date="2018" name="Plant J.">
        <title>The Physcomitrella patens chromosome-scale assembly reveals moss genome structure and evolution.</title>
        <authorList>
            <person name="Lang D."/>
            <person name="Ullrich K.K."/>
            <person name="Murat F."/>
            <person name="Fuchs J."/>
            <person name="Jenkins J."/>
            <person name="Haas F.B."/>
            <person name="Piednoel M."/>
            <person name="Gundlach H."/>
            <person name="Van Bel M."/>
            <person name="Meyberg R."/>
            <person name="Vives C."/>
            <person name="Morata J."/>
            <person name="Symeonidi A."/>
            <person name="Hiss M."/>
            <person name="Muchero W."/>
            <person name="Kamisugi Y."/>
            <person name="Saleh O."/>
            <person name="Blanc G."/>
            <person name="Decker E.L."/>
            <person name="van Gessel N."/>
            <person name="Grimwood J."/>
            <person name="Hayes R.D."/>
            <person name="Graham S.W."/>
            <person name="Gunter L.E."/>
            <person name="McDaniel S.F."/>
            <person name="Hoernstein S.N.W."/>
            <person name="Larsson A."/>
            <person name="Li F.W."/>
            <person name="Perroud P.F."/>
            <person name="Phillips J."/>
            <person name="Ranjan P."/>
            <person name="Rokshar D.S."/>
            <person name="Rothfels C.J."/>
            <person name="Schneider L."/>
            <person name="Shu S."/>
            <person name="Stevenson D.W."/>
            <person name="Thummler F."/>
            <person name="Tillich M."/>
            <person name="Villarreal Aguilar J.C."/>
            <person name="Widiez T."/>
            <person name="Wong G.K."/>
            <person name="Wymore A."/>
            <person name="Zhang Y."/>
            <person name="Zimmer A.D."/>
            <person name="Quatrano R.S."/>
            <person name="Mayer K.F.X."/>
            <person name="Goodstein D."/>
            <person name="Casacuberta J.M."/>
            <person name="Vandepoele K."/>
            <person name="Reski R."/>
            <person name="Cuming A.C."/>
            <person name="Tuskan G.A."/>
            <person name="Maumus F."/>
            <person name="Salse J."/>
            <person name="Schmutz J."/>
            <person name="Rensing S.A."/>
        </authorList>
    </citation>
    <scope>NUCLEOTIDE SEQUENCE [LARGE SCALE GENOMIC DNA]</scope>
    <source>
        <strain evidence="2 3">cv. Gransden 2004</strain>
    </source>
</reference>
<dbReference type="EMBL" id="ABEU02000021">
    <property type="protein sequence ID" value="PNR32206.1"/>
    <property type="molecule type" value="Genomic_DNA"/>
</dbReference>
<protein>
    <submittedName>
        <fullName evidence="1 2">Uncharacterized protein</fullName>
    </submittedName>
</protein>
<dbReference type="PaxDb" id="3218-PP1S85_133V6.1"/>
<accession>A0A2K1ISE9</accession>
<dbReference type="InParanoid" id="A0A2K1ISE9"/>
<gene>
    <name evidence="1" type="ORF">PHYPA_026332</name>
</gene>
<evidence type="ECO:0000313" key="1">
    <source>
        <dbReference type="EMBL" id="PNR32206.1"/>
    </source>
</evidence>
<keyword evidence="3" id="KW-1185">Reference proteome</keyword>